<dbReference type="AlphaFoldDB" id="A0A0P0WCI9"/>
<evidence type="ECO:0000256" key="1">
    <source>
        <dbReference type="ARBA" id="ARBA00004167"/>
    </source>
</evidence>
<keyword evidence="4" id="KW-0812">Transmembrane</keyword>
<dbReference type="Gramene" id="Os04t0519975-00">
    <property type="protein sequence ID" value="Os04t0519975-00"/>
    <property type="gene ID" value="Os04g0519975"/>
</dbReference>
<dbReference type="GO" id="GO:0015979">
    <property type="term" value="P:photosynthesis"/>
    <property type="evidence" value="ECO:0007669"/>
    <property type="project" value="UniProtKB-KW"/>
</dbReference>
<keyword evidence="5" id="KW-0603">Photosystem I</keyword>
<evidence type="ECO:0000256" key="5">
    <source>
        <dbReference type="ARBA" id="ARBA00022836"/>
    </source>
</evidence>
<proteinExistence type="inferred from homology"/>
<evidence type="ECO:0000256" key="2">
    <source>
        <dbReference type="ARBA" id="ARBA00006318"/>
    </source>
</evidence>
<dbReference type="EMBL" id="AP014960">
    <property type="protein sequence ID" value="BAS90117.1"/>
    <property type="molecule type" value="Genomic_DNA"/>
</dbReference>
<evidence type="ECO:0000256" key="8">
    <source>
        <dbReference type="ARBA" id="ARBA00033429"/>
    </source>
</evidence>
<dbReference type="Proteomes" id="UP000059680">
    <property type="component" value="Chromosome 4"/>
</dbReference>
<evidence type="ECO:0000256" key="7">
    <source>
        <dbReference type="ARBA" id="ARBA00023136"/>
    </source>
</evidence>
<sequence length="30" mass="3446">MRDIKTYISVAPILGTLWFRDLAGLIRNLV</sequence>
<dbReference type="PaxDb" id="39947-A0A0P0WCI9"/>
<accession>A0A0P0WCI9</accession>
<dbReference type="Gene3D" id="1.20.5.510">
    <property type="entry name" value="Single helix bin"/>
    <property type="match status" value="1"/>
</dbReference>
<dbReference type="STRING" id="39947.A0A0P0WCI9"/>
<reference evidence="10" key="1">
    <citation type="journal article" date="2005" name="Nature">
        <title>The map-based sequence of the rice genome.</title>
        <authorList>
            <consortium name="International rice genome sequencing project (IRGSP)"/>
            <person name="Matsumoto T."/>
            <person name="Wu J."/>
            <person name="Kanamori H."/>
            <person name="Katayose Y."/>
            <person name="Fujisawa M."/>
            <person name="Namiki N."/>
            <person name="Mizuno H."/>
            <person name="Yamamoto K."/>
            <person name="Antonio B.A."/>
            <person name="Baba T."/>
            <person name="Sakata K."/>
            <person name="Nagamura Y."/>
            <person name="Aoki H."/>
            <person name="Arikawa K."/>
            <person name="Arita K."/>
            <person name="Bito T."/>
            <person name="Chiden Y."/>
            <person name="Fujitsuka N."/>
            <person name="Fukunaka R."/>
            <person name="Hamada M."/>
            <person name="Harada C."/>
            <person name="Hayashi A."/>
            <person name="Hijishita S."/>
            <person name="Honda M."/>
            <person name="Hosokawa S."/>
            <person name="Ichikawa Y."/>
            <person name="Idonuma A."/>
            <person name="Iijima M."/>
            <person name="Ikeda M."/>
            <person name="Ikeno M."/>
            <person name="Ito K."/>
            <person name="Ito S."/>
            <person name="Ito T."/>
            <person name="Ito Y."/>
            <person name="Ito Y."/>
            <person name="Iwabuchi A."/>
            <person name="Kamiya K."/>
            <person name="Karasawa W."/>
            <person name="Kurita K."/>
            <person name="Katagiri S."/>
            <person name="Kikuta A."/>
            <person name="Kobayashi H."/>
            <person name="Kobayashi N."/>
            <person name="Machita K."/>
            <person name="Maehara T."/>
            <person name="Masukawa M."/>
            <person name="Mizubayashi T."/>
            <person name="Mukai Y."/>
            <person name="Nagasaki H."/>
            <person name="Nagata Y."/>
            <person name="Naito S."/>
            <person name="Nakashima M."/>
            <person name="Nakama Y."/>
            <person name="Nakamichi Y."/>
            <person name="Nakamura M."/>
            <person name="Meguro A."/>
            <person name="Negishi M."/>
            <person name="Ohta I."/>
            <person name="Ohta T."/>
            <person name="Okamoto M."/>
            <person name="Ono N."/>
            <person name="Saji S."/>
            <person name="Sakaguchi M."/>
            <person name="Sakai K."/>
            <person name="Shibata M."/>
            <person name="Shimokawa T."/>
            <person name="Song J."/>
            <person name="Takazaki Y."/>
            <person name="Terasawa K."/>
            <person name="Tsugane M."/>
            <person name="Tsuji K."/>
            <person name="Ueda S."/>
            <person name="Waki K."/>
            <person name="Yamagata H."/>
            <person name="Yamamoto M."/>
            <person name="Yamamoto S."/>
            <person name="Yamane H."/>
            <person name="Yoshiki S."/>
            <person name="Yoshihara R."/>
            <person name="Yukawa K."/>
            <person name="Zhong H."/>
            <person name="Yano M."/>
            <person name="Yuan Q."/>
            <person name="Ouyang S."/>
            <person name="Liu J."/>
            <person name="Jones K.M."/>
            <person name="Gansberger K."/>
            <person name="Moffat K."/>
            <person name="Hill J."/>
            <person name="Bera J."/>
            <person name="Fadrosh D."/>
            <person name="Jin S."/>
            <person name="Johri S."/>
            <person name="Kim M."/>
            <person name="Overton L."/>
            <person name="Reardon M."/>
            <person name="Tsitrin T."/>
            <person name="Vuong H."/>
            <person name="Weaver B."/>
            <person name="Ciecko A."/>
            <person name="Tallon L."/>
            <person name="Jackson J."/>
            <person name="Pai G."/>
            <person name="Aken S.V."/>
            <person name="Utterback T."/>
            <person name="Reidmuller S."/>
            <person name="Feldblyum T."/>
            <person name="Hsiao J."/>
            <person name="Zismann V."/>
            <person name="Iobst S."/>
            <person name="de Vazeille A.R."/>
            <person name="Buell C.R."/>
            <person name="Ying K."/>
            <person name="Li Y."/>
            <person name="Lu T."/>
            <person name="Huang Y."/>
            <person name="Zhao Q."/>
            <person name="Feng Q."/>
            <person name="Zhang L."/>
            <person name="Zhu J."/>
            <person name="Weng Q."/>
            <person name="Mu J."/>
            <person name="Lu Y."/>
            <person name="Fan D."/>
            <person name="Liu Y."/>
            <person name="Guan J."/>
            <person name="Zhang Y."/>
            <person name="Yu S."/>
            <person name="Liu X."/>
            <person name="Zhang Y."/>
            <person name="Hong G."/>
            <person name="Han B."/>
            <person name="Choisne N."/>
            <person name="Demange N."/>
            <person name="Orjeda G."/>
            <person name="Samain S."/>
            <person name="Cattolico L."/>
            <person name="Pelletier E."/>
            <person name="Couloux A."/>
            <person name="Segurens B."/>
            <person name="Wincker P."/>
            <person name="D'Hont A."/>
            <person name="Scarpelli C."/>
            <person name="Weissenbach J."/>
            <person name="Salanoubat M."/>
            <person name="Quetier F."/>
            <person name="Yu Y."/>
            <person name="Kim H.R."/>
            <person name="Rambo T."/>
            <person name="Currie J."/>
            <person name="Collura K."/>
            <person name="Luo M."/>
            <person name="Yang T."/>
            <person name="Ammiraju J.S.S."/>
            <person name="Engler F."/>
            <person name="Soderlund C."/>
            <person name="Wing R.A."/>
            <person name="Palmer L.E."/>
            <person name="de la Bastide M."/>
            <person name="Spiegel L."/>
            <person name="Nascimento L."/>
            <person name="Zutavern T."/>
            <person name="O'Shaughnessy A."/>
            <person name="Dike S."/>
            <person name="Dedhia N."/>
            <person name="Preston R."/>
            <person name="Balija V."/>
            <person name="McCombie W.R."/>
            <person name="Chow T."/>
            <person name="Chen H."/>
            <person name="Chung M."/>
            <person name="Chen C."/>
            <person name="Shaw J."/>
            <person name="Wu H."/>
            <person name="Hsiao K."/>
            <person name="Chao Y."/>
            <person name="Chu M."/>
            <person name="Cheng C."/>
            <person name="Hour A."/>
            <person name="Lee P."/>
            <person name="Lin S."/>
            <person name="Lin Y."/>
            <person name="Liou J."/>
            <person name="Liu S."/>
            <person name="Hsing Y."/>
            <person name="Raghuvanshi S."/>
            <person name="Mohanty A."/>
            <person name="Bharti A.K."/>
            <person name="Gaur A."/>
            <person name="Gupta V."/>
            <person name="Kumar D."/>
            <person name="Ravi V."/>
            <person name="Vij S."/>
            <person name="Kapur A."/>
            <person name="Khurana P."/>
            <person name="Khurana P."/>
            <person name="Khurana J.P."/>
            <person name="Tyagi A.K."/>
            <person name="Gaikwad K."/>
            <person name="Singh A."/>
            <person name="Dalal V."/>
            <person name="Srivastava S."/>
            <person name="Dixit A."/>
            <person name="Pal A.K."/>
            <person name="Ghazi I.A."/>
            <person name="Yadav M."/>
            <person name="Pandit A."/>
            <person name="Bhargava A."/>
            <person name="Sureshbabu K."/>
            <person name="Batra K."/>
            <person name="Sharma T.R."/>
            <person name="Mohapatra T."/>
            <person name="Singh N.K."/>
            <person name="Messing J."/>
            <person name="Nelson A.B."/>
            <person name="Fuks G."/>
            <person name="Kavchok S."/>
            <person name="Keizer G."/>
            <person name="Linton E."/>
            <person name="Llaca V."/>
            <person name="Song R."/>
            <person name="Tanyolac B."/>
            <person name="Young S."/>
            <person name="Ho-Il K."/>
            <person name="Hahn J.H."/>
            <person name="Sangsakoo G."/>
            <person name="Vanavichit A."/>
            <person name="de Mattos Luiz.A.T."/>
            <person name="Zimmer P.D."/>
            <person name="Malone G."/>
            <person name="Dellagostin O."/>
            <person name="de Oliveira A.C."/>
            <person name="Bevan M."/>
            <person name="Bancroft I."/>
            <person name="Minx P."/>
            <person name="Cordum H."/>
            <person name="Wilson R."/>
            <person name="Cheng Z."/>
            <person name="Jin W."/>
            <person name="Jiang J."/>
            <person name="Leong S.A."/>
            <person name="Iwama H."/>
            <person name="Gojobori T."/>
            <person name="Itoh T."/>
            <person name="Niimura Y."/>
            <person name="Fujii Y."/>
            <person name="Habara T."/>
            <person name="Sakai H."/>
            <person name="Sato Y."/>
            <person name="Wilson G."/>
            <person name="Kumar K."/>
            <person name="McCouch S."/>
            <person name="Juretic N."/>
            <person name="Hoen D."/>
            <person name="Wright S."/>
            <person name="Bruskiewich R."/>
            <person name="Bureau T."/>
            <person name="Miyao A."/>
            <person name="Hirochika H."/>
            <person name="Nishikawa T."/>
            <person name="Kadowaki K."/>
            <person name="Sugiura M."/>
            <person name="Burr B."/>
            <person name="Sasaki T."/>
        </authorList>
    </citation>
    <scope>NUCLEOTIDE SEQUENCE [LARGE SCALE GENOMIC DNA]</scope>
    <source>
        <strain evidence="10">cv. Nipponbare</strain>
    </source>
</reference>
<keyword evidence="6" id="KW-1133">Transmembrane helix</keyword>
<dbReference type="Pfam" id="PF01701">
    <property type="entry name" value="PSI_PsaJ"/>
    <property type="match status" value="1"/>
</dbReference>
<comment type="subcellular location">
    <subcellularLocation>
        <location evidence="1">Membrane</location>
        <topology evidence="1">Single-pass membrane protein</topology>
    </subcellularLocation>
</comment>
<organism evidence="9 10">
    <name type="scientific">Oryza sativa subsp. japonica</name>
    <name type="common">Rice</name>
    <dbReference type="NCBI Taxonomy" id="39947"/>
    <lineage>
        <taxon>Eukaryota</taxon>
        <taxon>Viridiplantae</taxon>
        <taxon>Streptophyta</taxon>
        <taxon>Embryophyta</taxon>
        <taxon>Tracheophyta</taxon>
        <taxon>Spermatophyta</taxon>
        <taxon>Magnoliopsida</taxon>
        <taxon>Liliopsida</taxon>
        <taxon>Poales</taxon>
        <taxon>Poaceae</taxon>
        <taxon>BOP clade</taxon>
        <taxon>Oryzoideae</taxon>
        <taxon>Oryzeae</taxon>
        <taxon>Oryzinae</taxon>
        <taxon>Oryza</taxon>
        <taxon>Oryza sativa</taxon>
    </lineage>
</organism>
<gene>
    <name evidence="9" type="ordered locus">Os04g0519975</name>
    <name evidence="9" type="ORF">OSNPB_040519975</name>
</gene>
<dbReference type="InParanoid" id="A0A0P0WCI9"/>
<evidence type="ECO:0000313" key="10">
    <source>
        <dbReference type="Proteomes" id="UP000059680"/>
    </source>
</evidence>
<reference evidence="9 10" key="2">
    <citation type="journal article" date="2013" name="Plant Cell Physiol.">
        <title>Rice Annotation Project Database (RAP-DB): an integrative and interactive database for rice genomics.</title>
        <authorList>
            <person name="Sakai H."/>
            <person name="Lee S.S."/>
            <person name="Tanaka T."/>
            <person name="Numa H."/>
            <person name="Kim J."/>
            <person name="Kawahara Y."/>
            <person name="Wakimoto H."/>
            <person name="Yang C.C."/>
            <person name="Iwamoto M."/>
            <person name="Abe T."/>
            <person name="Yamada Y."/>
            <person name="Muto A."/>
            <person name="Inokuchi H."/>
            <person name="Ikemura T."/>
            <person name="Matsumoto T."/>
            <person name="Sasaki T."/>
            <person name="Itoh T."/>
        </authorList>
    </citation>
    <scope>NUCLEOTIDE SEQUENCE [LARGE SCALE GENOMIC DNA]</scope>
    <source>
        <strain evidence="10">cv. Nipponbare</strain>
    </source>
</reference>
<dbReference type="InterPro" id="IPR036062">
    <property type="entry name" value="PSI_PsaJ_sf"/>
</dbReference>
<evidence type="ECO:0000256" key="3">
    <source>
        <dbReference type="ARBA" id="ARBA00022531"/>
    </source>
</evidence>
<evidence type="ECO:0000256" key="4">
    <source>
        <dbReference type="ARBA" id="ARBA00022692"/>
    </source>
</evidence>
<name>A0A0P0WCI9_ORYSJ</name>
<dbReference type="GO" id="GO:0009522">
    <property type="term" value="C:photosystem I"/>
    <property type="evidence" value="ECO:0007669"/>
    <property type="project" value="UniProtKB-KW"/>
</dbReference>
<evidence type="ECO:0000313" key="9">
    <source>
        <dbReference type="EMBL" id="BAS90117.1"/>
    </source>
</evidence>
<reference evidence="9 10" key="3">
    <citation type="journal article" date="2013" name="Rice">
        <title>Improvement of the Oryza sativa Nipponbare reference genome using next generation sequence and optical map data.</title>
        <authorList>
            <person name="Kawahara Y."/>
            <person name="de la Bastide M."/>
            <person name="Hamilton J.P."/>
            <person name="Kanamori H."/>
            <person name="McCombie W.R."/>
            <person name="Ouyang S."/>
            <person name="Schwartz D.C."/>
            <person name="Tanaka T."/>
            <person name="Wu J."/>
            <person name="Zhou S."/>
            <person name="Childs K.L."/>
            <person name="Davidson R.M."/>
            <person name="Lin H."/>
            <person name="Quesada-Ocampo L."/>
            <person name="Vaillancourt B."/>
            <person name="Sakai H."/>
            <person name="Lee S.S."/>
            <person name="Kim J."/>
            <person name="Numa H."/>
            <person name="Itoh T."/>
            <person name="Buell C.R."/>
            <person name="Matsumoto T."/>
        </authorList>
    </citation>
    <scope>NUCLEOTIDE SEQUENCE [LARGE SCALE GENOMIC DNA]</scope>
    <source>
        <strain evidence="10">cv. Nipponbare</strain>
    </source>
</reference>
<keyword evidence="10" id="KW-1185">Reference proteome</keyword>
<keyword evidence="3" id="KW-0602">Photosynthesis</keyword>
<keyword evidence="7" id="KW-0472">Membrane</keyword>
<dbReference type="SMR" id="A0A0P0WCI9"/>
<dbReference type="SUPFAM" id="SSF81544">
    <property type="entry name" value="Subunit IX of photosystem I reaction centre, PsaJ"/>
    <property type="match status" value="1"/>
</dbReference>
<comment type="similarity">
    <text evidence="2">Belongs to the PsaJ family.</text>
</comment>
<evidence type="ECO:0000256" key="6">
    <source>
        <dbReference type="ARBA" id="ARBA00022989"/>
    </source>
</evidence>
<protein>
    <recommendedName>
        <fullName evidence="8">PSI-J</fullName>
    </recommendedName>
</protein>
<dbReference type="InterPro" id="IPR002615">
    <property type="entry name" value="PSI_PsaJ"/>
</dbReference>